<dbReference type="EMBL" id="AMQM01008036">
    <property type="status" value="NOT_ANNOTATED_CDS"/>
    <property type="molecule type" value="Genomic_DNA"/>
</dbReference>
<dbReference type="AlphaFoldDB" id="T1FHX5"/>
<dbReference type="PANTHER" id="PTHR15208:SF2">
    <property type="entry name" value="RECEPTOR-BINDING CANCER ANTIGEN EXPRESSED ON SISO CELLS"/>
    <property type="match status" value="1"/>
</dbReference>
<dbReference type="Proteomes" id="UP000015101">
    <property type="component" value="Unassembled WGS sequence"/>
</dbReference>
<dbReference type="RefSeq" id="XP_009030760.1">
    <property type="nucleotide sequence ID" value="XM_009032512.1"/>
</dbReference>
<dbReference type="KEGG" id="hro:HELRODRAFT_182208"/>
<dbReference type="EnsemblMetazoa" id="HelroT182208">
    <property type="protein sequence ID" value="HelroP182208"/>
    <property type="gene ID" value="HelroG182208"/>
</dbReference>
<gene>
    <name evidence="3" type="primary">20208424</name>
    <name evidence="2" type="ORF">HELRODRAFT_182208</name>
</gene>
<dbReference type="EMBL" id="KB097717">
    <property type="protein sequence ID" value="ESN91132.1"/>
    <property type="molecule type" value="Genomic_DNA"/>
</dbReference>
<accession>T1FHX5</accession>
<name>T1FHX5_HELRO</name>
<reference evidence="4" key="1">
    <citation type="submission" date="2012-12" db="EMBL/GenBank/DDBJ databases">
        <authorList>
            <person name="Hellsten U."/>
            <person name="Grimwood J."/>
            <person name="Chapman J.A."/>
            <person name="Shapiro H."/>
            <person name="Aerts A."/>
            <person name="Otillar R.P."/>
            <person name="Terry A.Y."/>
            <person name="Boore J.L."/>
            <person name="Simakov O."/>
            <person name="Marletaz F."/>
            <person name="Cho S.-J."/>
            <person name="Edsinger-Gonzales E."/>
            <person name="Havlak P."/>
            <person name="Kuo D.-H."/>
            <person name="Larsson T."/>
            <person name="Lv J."/>
            <person name="Arendt D."/>
            <person name="Savage R."/>
            <person name="Osoegawa K."/>
            <person name="de Jong P."/>
            <person name="Lindberg D.R."/>
            <person name="Seaver E.C."/>
            <person name="Weisblat D.A."/>
            <person name="Putnam N.H."/>
            <person name="Grigoriev I.V."/>
            <person name="Rokhsar D.S."/>
        </authorList>
    </citation>
    <scope>NUCLEOTIDE SEQUENCE</scope>
</reference>
<feature type="region of interest" description="Disordered" evidence="1">
    <location>
        <begin position="235"/>
        <end position="280"/>
    </location>
</feature>
<dbReference type="GeneID" id="20208424"/>
<evidence type="ECO:0000313" key="2">
    <source>
        <dbReference type="EMBL" id="ESN91132.1"/>
    </source>
</evidence>
<dbReference type="eggNOG" id="ENOG502QSN4">
    <property type="taxonomic scope" value="Eukaryota"/>
</dbReference>
<protein>
    <submittedName>
        <fullName evidence="2 3">Uncharacterized protein</fullName>
    </submittedName>
</protein>
<sequence>MANGTQLRLGRKKIQRNHVKDRVLWRSMLANYSLKRTTAKRFQTAVTAPELRFAVTAPELRLRIKNSQNSADFSDFVCAVYSGCGFKNRKNSGSILPMHGTSKSLSADIQLPVPTNDVELESWEVWGVDAKTSTNPSANRTQANFHNGSHYHLSSTGGQNKGSNRKDSGDPEIDIDYFQELQLEPEIRKTQKIIVRKKEENVPSNRLAMVSDIPTISNDLGTLEDVDCGGWPEETMEDISGDAVRDKRRSERERKLMEHQQKKLERDALRKNKIVSTKLS</sequence>
<reference evidence="3" key="3">
    <citation type="submission" date="2015-06" db="UniProtKB">
        <authorList>
            <consortium name="EnsemblMetazoa"/>
        </authorList>
    </citation>
    <scope>IDENTIFICATION</scope>
</reference>
<feature type="compositionally biased region" description="Basic and acidic residues" evidence="1">
    <location>
        <begin position="243"/>
        <end position="270"/>
    </location>
</feature>
<keyword evidence="4" id="KW-1185">Reference proteome</keyword>
<dbReference type="STRING" id="6412.T1FHX5"/>
<dbReference type="HOGENOM" id="CLU_994918_0_0_1"/>
<organism evidence="3 4">
    <name type="scientific">Helobdella robusta</name>
    <name type="common">Californian leech</name>
    <dbReference type="NCBI Taxonomy" id="6412"/>
    <lineage>
        <taxon>Eukaryota</taxon>
        <taxon>Metazoa</taxon>
        <taxon>Spiralia</taxon>
        <taxon>Lophotrochozoa</taxon>
        <taxon>Annelida</taxon>
        <taxon>Clitellata</taxon>
        <taxon>Hirudinea</taxon>
        <taxon>Rhynchobdellida</taxon>
        <taxon>Glossiphoniidae</taxon>
        <taxon>Helobdella</taxon>
    </lineage>
</organism>
<feature type="compositionally biased region" description="Polar residues" evidence="1">
    <location>
        <begin position="131"/>
        <end position="162"/>
    </location>
</feature>
<dbReference type="InterPro" id="IPR017025">
    <property type="entry name" value="Cancer-assoc_antigen_RCAS1"/>
</dbReference>
<dbReference type="OrthoDB" id="10017216at2759"/>
<evidence type="ECO:0000313" key="3">
    <source>
        <dbReference type="EnsemblMetazoa" id="HelroP182208"/>
    </source>
</evidence>
<dbReference type="GO" id="GO:0030141">
    <property type="term" value="C:secretory granule"/>
    <property type="evidence" value="ECO:0000318"/>
    <property type="project" value="GO_Central"/>
</dbReference>
<feature type="region of interest" description="Disordered" evidence="1">
    <location>
        <begin position="131"/>
        <end position="172"/>
    </location>
</feature>
<dbReference type="InParanoid" id="T1FHX5"/>
<dbReference type="PANTHER" id="PTHR15208">
    <property type="entry name" value="RECEPTOR-BINDING CANCER ANTIGEN EXPRESSED ON SISO CELLS CANCER ASSOCIATED SURFACE ANTIGEN RCAS1 ESTROGEN RECEPTOR-BINDING FRAGMENT- ASSOCIATED GENE 9 PROTEIN"/>
    <property type="match status" value="1"/>
</dbReference>
<dbReference type="CTD" id="20208424"/>
<evidence type="ECO:0000256" key="1">
    <source>
        <dbReference type="SAM" id="MobiDB-lite"/>
    </source>
</evidence>
<evidence type="ECO:0000313" key="4">
    <source>
        <dbReference type="Proteomes" id="UP000015101"/>
    </source>
</evidence>
<proteinExistence type="predicted"/>
<reference evidence="2 4" key="2">
    <citation type="journal article" date="2013" name="Nature">
        <title>Insights into bilaterian evolution from three spiralian genomes.</title>
        <authorList>
            <person name="Simakov O."/>
            <person name="Marletaz F."/>
            <person name="Cho S.J."/>
            <person name="Edsinger-Gonzales E."/>
            <person name="Havlak P."/>
            <person name="Hellsten U."/>
            <person name="Kuo D.H."/>
            <person name="Larsson T."/>
            <person name="Lv J."/>
            <person name="Arendt D."/>
            <person name="Savage R."/>
            <person name="Osoegawa K."/>
            <person name="de Jong P."/>
            <person name="Grimwood J."/>
            <person name="Chapman J.A."/>
            <person name="Shapiro H."/>
            <person name="Aerts A."/>
            <person name="Otillar R.P."/>
            <person name="Terry A.Y."/>
            <person name="Boore J.L."/>
            <person name="Grigoriev I.V."/>
            <person name="Lindberg D.R."/>
            <person name="Seaver E.C."/>
            <person name="Weisblat D.A."/>
            <person name="Putnam N.H."/>
            <person name="Rokhsar D.S."/>
        </authorList>
    </citation>
    <scope>NUCLEOTIDE SEQUENCE</scope>
</reference>